<gene>
    <name evidence="1" type="ORF">LTS18_012363</name>
</gene>
<evidence type="ECO:0000313" key="1">
    <source>
        <dbReference type="EMBL" id="KAK3076676.1"/>
    </source>
</evidence>
<comment type="caution">
    <text evidence="1">The sequence shown here is derived from an EMBL/GenBank/DDBJ whole genome shotgun (WGS) entry which is preliminary data.</text>
</comment>
<sequence length="139" mass="15234">EEEMTTPVHESRPRNVALSTPGGQSTRSSRSSYNAAADQTQAMMQTHRPLVAEELDTKLSVPSIHTGRSDRGDSVGFCASTVEDSDEFMYARLTPLSPKPMEDAEVSSYMVGLGADPADVADGQNFDLLVFLQHARWMR</sequence>
<dbReference type="EMBL" id="JAWDJW010003692">
    <property type="protein sequence ID" value="KAK3076676.1"/>
    <property type="molecule type" value="Genomic_DNA"/>
</dbReference>
<reference evidence="1" key="1">
    <citation type="submission" date="2024-09" db="EMBL/GenBank/DDBJ databases">
        <title>Black Yeasts Isolated from many extreme environments.</title>
        <authorList>
            <person name="Coleine C."/>
            <person name="Stajich J.E."/>
            <person name="Selbmann L."/>
        </authorList>
    </citation>
    <scope>NUCLEOTIDE SEQUENCE</scope>
    <source>
        <strain evidence="1">CCFEE 5737</strain>
    </source>
</reference>
<name>A0ACC3DJJ9_9PEZI</name>
<accession>A0ACC3DJJ9</accession>
<proteinExistence type="predicted"/>
<keyword evidence="2" id="KW-1185">Reference proteome</keyword>
<feature type="non-terminal residue" evidence="1">
    <location>
        <position position="1"/>
    </location>
</feature>
<evidence type="ECO:0000313" key="2">
    <source>
        <dbReference type="Proteomes" id="UP001186974"/>
    </source>
</evidence>
<organism evidence="1 2">
    <name type="scientific">Coniosporium uncinatum</name>
    <dbReference type="NCBI Taxonomy" id="93489"/>
    <lineage>
        <taxon>Eukaryota</taxon>
        <taxon>Fungi</taxon>
        <taxon>Dikarya</taxon>
        <taxon>Ascomycota</taxon>
        <taxon>Pezizomycotina</taxon>
        <taxon>Dothideomycetes</taxon>
        <taxon>Dothideomycetes incertae sedis</taxon>
        <taxon>Coniosporium</taxon>
    </lineage>
</organism>
<dbReference type="Proteomes" id="UP001186974">
    <property type="component" value="Unassembled WGS sequence"/>
</dbReference>
<protein>
    <submittedName>
        <fullName evidence="1">Uncharacterized protein</fullName>
    </submittedName>
</protein>